<keyword evidence="2" id="KW-0812">Transmembrane</keyword>
<organism evidence="3 4">
    <name type="scientific">Roseibium alexandrii</name>
    <dbReference type="NCBI Taxonomy" id="388408"/>
    <lineage>
        <taxon>Bacteria</taxon>
        <taxon>Pseudomonadati</taxon>
        <taxon>Pseudomonadota</taxon>
        <taxon>Alphaproteobacteria</taxon>
        <taxon>Hyphomicrobiales</taxon>
        <taxon>Stappiaceae</taxon>
        <taxon>Roseibium</taxon>
    </lineage>
</organism>
<dbReference type="STRING" id="388408.LAX5112_03294"/>
<dbReference type="RefSeq" id="WP_055672720.1">
    <property type="nucleotide sequence ID" value="NZ_CXWD01000013.1"/>
</dbReference>
<keyword evidence="2" id="KW-1133">Transmembrane helix</keyword>
<evidence type="ECO:0000313" key="3">
    <source>
        <dbReference type="EMBL" id="CTQ72774.1"/>
    </source>
</evidence>
<protein>
    <submittedName>
        <fullName evidence="3">Uncharacterized protein</fullName>
    </submittedName>
</protein>
<feature type="transmembrane region" description="Helical" evidence="2">
    <location>
        <begin position="80"/>
        <end position="102"/>
    </location>
</feature>
<dbReference type="AlphaFoldDB" id="A0A0M7AGP4"/>
<dbReference type="Proteomes" id="UP000053235">
    <property type="component" value="Unassembled WGS sequence"/>
</dbReference>
<feature type="transmembrane region" description="Helical" evidence="2">
    <location>
        <begin position="148"/>
        <end position="167"/>
    </location>
</feature>
<gene>
    <name evidence="3" type="ORF">LAX5112_03294</name>
</gene>
<evidence type="ECO:0000313" key="4">
    <source>
        <dbReference type="Proteomes" id="UP000053235"/>
    </source>
</evidence>
<accession>A0A0M7AGP4</accession>
<evidence type="ECO:0000256" key="1">
    <source>
        <dbReference type="SAM" id="MobiDB-lite"/>
    </source>
</evidence>
<feature type="transmembrane region" description="Helical" evidence="2">
    <location>
        <begin position="122"/>
        <end position="142"/>
    </location>
</feature>
<keyword evidence="4" id="KW-1185">Reference proteome</keyword>
<reference evidence="4" key="1">
    <citation type="submission" date="2015-07" db="EMBL/GenBank/DDBJ databases">
        <authorList>
            <person name="Rodrigo-Torres Lidia"/>
            <person name="Arahal R.David."/>
        </authorList>
    </citation>
    <scope>NUCLEOTIDE SEQUENCE [LARGE SCALE GENOMIC DNA]</scope>
    <source>
        <strain evidence="4">CECT 5112</strain>
    </source>
</reference>
<feature type="region of interest" description="Disordered" evidence="1">
    <location>
        <begin position="1"/>
        <end position="35"/>
    </location>
</feature>
<proteinExistence type="predicted"/>
<dbReference type="EMBL" id="CXWD01000013">
    <property type="protein sequence ID" value="CTQ72774.1"/>
    <property type="molecule type" value="Genomic_DNA"/>
</dbReference>
<keyword evidence="2" id="KW-0472">Membrane</keyword>
<evidence type="ECO:0000256" key="2">
    <source>
        <dbReference type="SAM" id="Phobius"/>
    </source>
</evidence>
<sequence>MGIASLGRAAAKRQWQSKPIDDGKTATDDSEPTPFEQLTKYIPTETITFFVAAIGARQVVIDSWRAGHPDQDLPWWGDPWLLLIVFVILTPLMLWLTAASAFKRGQNSGQIPPDAKFETPWFDMIASTIAFFVWSFSVPGLWEAVNPGVNAIAGLSALVVSWFLAMIEPFFNKKDIPV</sequence>
<name>A0A0M7AGP4_9HYPH</name>
<dbReference type="OrthoDB" id="9802097at2"/>